<evidence type="ECO:0000256" key="1">
    <source>
        <dbReference type="SAM" id="MobiDB-lite"/>
    </source>
</evidence>
<evidence type="ECO:0000313" key="3">
    <source>
        <dbReference type="Proteomes" id="UP001362999"/>
    </source>
</evidence>
<name>A0AAW0B1W8_9AGAR</name>
<organism evidence="2 3">
    <name type="scientific">Favolaschia claudopus</name>
    <dbReference type="NCBI Taxonomy" id="2862362"/>
    <lineage>
        <taxon>Eukaryota</taxon>
        <taxon>Fungi</taxon>
        <taxon>Dikarya</taxon>
        <taxon>Basidiomycota</taxon>
        <taxon>Agaricomycotina</taxon>
        <taxon>Agaricomycetes</taxon>
        <taxon>Agaricomycetidae</taxon>
        <taxon>Agaricales</taxon>
        <taxon>Marasmiineae</taxon>
        <taxon>Mycenaceae</taxon>
        <taxon>Favolaschia</taxon>
    </lineage>
</organism>
<dbReference type="PANTHER" id="PTHR37331">
    <property type="entry name" value="YALI0F11671P"/>
    <property type="match status" value="1"/>
</dbReference>
<reference evidence="2 3" key="1">
    <citation type="journal article" date="2024" name="J Genomics">
        <title>Draft genome sequencing and assembly of Favolaschia claudopus CIRM-BRFM 2984 isolated from oak limbs.</title>
        <authorList>
            <person name="Navarro D."/>
            <person name="Drula E."/>
            <person name="Chaduli D."/>
            <person name="Cazenave R."/>
            <person name="Ahrendt S."/>
            <person name="Wang J."/>
            <person name="Lipzen A."/>
            <person name="Daum C."/>
            <person name="Barry K."/>
            <person name="Grigoriev I.V."/>
            <person name="Favel A."/>
            <person name="Rosso M.N."/>
            <person name="Martin F."/>
        </authorList>
    </citation>
    <scope>NUCLEOTIDE SEQUENCE [LARGE SCALE GENOMIC DNA]</scope>
    <source>
        <strain evidence="2 3">CIRM-BRFM 2984</strain>
    </source>
</reference>
<evidence type="ECO:0000313" key="2">
    <source>
        <dbReference type="EMBL" id="KAK7019836.1"/>
    </source>
</evidence>
<comment type="caution">
    <text evidence="2">The sequence shown here is derived from an EMBL/GenBank/DDBJ whole genome shotgun (WGS) entry which is preliminary data.</text>
</comment>
<sequence length="236" mass="25968">MQRISATTKFALALRLRPPSHFPSLPSRTLVISSLYRLRPILHVPSRRRFNSTSPESSTFTDPNRPDLHYHLVNPPTPLSKDAPAFALSFVAESPSRSTVLGWLPAATTGEDHEAGLNDFVENPEFRTLLHQAIQDGLREKVDDVQIGGAIQLGNGWMHIHDERNVPALGRIGDPDDIIATVLVEDGEIRAETYQAMPSYRICTADGPTQLTPGLAQKLKTILHGQDRAKAKSESG</sequence>
<accession>A0AAW0B1W8</accession>
<feature type="region of interest" description="Disordered" evidence="1">
    <location>
        <begin position="48"/>
        <end position="67"/>
    </location>
</feature>
<feature type="compositionally biased region" description="Polar residues" evidence="1">
    <location>
        <begin position="51"/>
        <end position="62"/>
    </location>
</feature>
<proteinExistence type="predicted"/>
<dbReference type="PANTHER" id="PTHR37331:SF1">
    <property type="entry name" value="YALI0F11671P"/>
    <property type="match status" value="1"/>
</dbReference>
<keyword evidence="3" id="KW-1185">Reference proteome</keyword>
<dbReference type="EMBL" id="JAWWNJ010000042">
    <property type="protein sequence ID" value="KAK7019836.1"/>
    <property type="molecule type" value="Genomic_DNA"/>
</dbReference>
<dbReference type="AlphaFoldDB" id="A0AAW0B1W8"/>
<gene>
    <name evidence="2" type="ORF">R3P38DRAFT_1224702</name>
</gene>
<dbReference type="Proteomes" id="UP001362999">
    <property type="component" value="Unassembled WGS sequence"/>
</dbReference>
<protein>
    <submittedName>
        <fullName evidence="2">Uncharacterized protein</fullName>
    </submittedName>
</protein>